<gene>
    <name evidence="2" type="ORF">JAZ04_19825</name>
</gene>
<organism evidence="2 3">
    <name type="scientific">Candidatus Thiodiazotropha lotti</name>
    <dbReference type="NCBI Taxonomy" id="2792787"/>
    <lineage>
        <taxon>Bacteria</taxon>
        <taxon>Pseudomonadati</taxon>
        <taxon>Pseudomonadota</taxon>
        <taxon>Gammaproteobacteria</taxon>
        <taxon>Chromatiales</taxon>
        <taxon>Sedimenticolaceae</taxon>
        <taxon>Candidatus Thiodiazotropha</taxon>
    </lineage>
</organism>
<name>A0A9E4N229_9GAMM</name>
<dbReference type="AlphaFoldDB" id="A0A9E4N229"/>
<dbReference type="Proteomes" id="UP000886687">
    <property type="component" value="Unassembled WGS sequence"/>
</dbReference>
<feature type="chain" id="PRO_5039227893" evidence="1">
    <location>
        <begin position="25"/>
        <end position="183"/>
    </location>
</feature>
<protein>
    <submittedName>
        <fullName evidence="2">YfiR family protein</fullName>
    </submittedName>
</protein>
<keyword evidence="1" id="KW-0732">Signal</keyword>
<sequence length="183" mass="20587">MATRLLTYITIVVFSLSTMTISAAQDSEQEAALLKTVFIYNFAKFTRWPDSQSKTVQDTLTLCSIGDDNITKNLPKLAGRVLRGKPIKIVKISDESILSNCHLLYLAESTQNRIREVLQSIKMQPVLTISEMDQFSQMGGMIELTQDRDKLRFIINLNTTRSAGLRLSSRLLDLATIIDDEAK</sequence>
<reference evidence="2" key="1">
    <citation type="journal article" date="2021" name="Proc. Natl. Acad. Sci. U.S.A.">
        <title>Global biogeography of chemosynthetic symbionts reveals both localized and globally distributed symbiont groups. .</title>
        <authorList>
            <person name="Osvatic J.T."/>
            <person name="Wilkins L.G.E."/>
            <person name="Leibrecht L."/>
            <person name="Leray M."/>
            <person name="Zauner S."/>
            <person name="Polzin J."/>
            <person name="Camacho Y."/>
            <person name="Gros O."/>
            <person name="van Gils J.A."/>
            <person name="Eisen J.A."/>
            <person name="Petersen J.M."/>
            <person name="Yuen B."/>
        </authorList>
    </citation>
    <scope>NUCLEOTIDE SEQUENCE</scope>
    <source>
        <strain evidence="2">MAGL173</strain>
    </source>
</reference>
<evidence type="ECO:0000256" key="1">
    <source>
        <dbReference type="SAM" id="SignalP"/>
    </source>
</evidence>
<comment type="caution">
    <text evidence="2">The sequence shown here is derived from an EMBL/GenBank/DDBJ whole genome shotgun (WGS) entry which is preliminary data.</text>
</comment>
<accession>A0A9E4N229</accession>
<proteinExistence type="predicted"/>
<dbReference type="Pfam" id="PF13689">
    <property type="entry name" value="DUF4154"/>
    <property type="match status" value="1"/>
</dbReference>
<dbReference type="InterPro" id="IPR025293">
    <property type="entry name" value="YfiR/HmsC-like"/>
</dbReference>
<dbReference type="EMBL" id="JAEPDI010000020">
    <property type="protein sequence ID" value="MCG7941088.1"/>
    <property type="molecule type" value="Genomic_DNA"/>
</dbReference>
<feature type="signal peptide" evidence="1">
    <location>
        <begin position="1"/>
        <end position="24"/>
    </location>
</feature>
<evidence type="ECO:0000313" key="3">
    <source>
        <dbReference type="Proteomes" id="UP000886687"/>
    </source>
</evidence>
<evidence type="ECO:0000313" key="2">
    <source>
        <dbReference type="EMBL" id="MCG7941088.1"/>
    </source>
</evidence>